<gene>
    <name evidence="4" type="ORF">GPM918_LOCUS29655</name>
    <name evidence="5" type="ORF">SRO942_LOCUS30242</name>
</gene>
<dbReference type="Gene3D" id="3.40.630.30">
    <property type="match status" value="1"/>
</dbReference>
<dbReference type="AlphaFoldDB" id="A0A815FD64"/>
<feature type="domain" description="N-acetyltransferase" evidence="3">
    <location>
        <begin position="1"/>
        <end position="156"/>
    </location>
</feature>
<dbReference type="EMBL" id="CAJNOQ010013599">
    <property type="protein sequence ID" value="CAF1324945.1"/>
    <property type="molecule type" value="Genomic_DNA"/>
</dbReference>
<keyword evidence="6" id="KW-1185">Reference proteome</keyword>
<dbReference type="GO" id="GO:0016747">
    <property type="term" value="F:acyltransferase activity, transferring groups other than amino-acyl groups"/>
    <property type="evidence" value="ECO:0007669"/>
    <property type="project" value="InterPro"/>
</dbReference>
<evidence type="ECO:0000313" key="6">
    <source>
        <dbReference type="Proteomes" id="UP000663829"/>
    </source>
</evidence>
<dbReference type="CDD" id="cd04301">
    <property type="entry name" value="NAT_SF"/>
    <property type="match status" value="1"/>
</dbReference>
<dbReference type="Proteomes" id="UP000681722">
    <property type="component" value="Unassembled WGS sequence"/>
</dbReference>
<name>A0A815FD64_9BILA</name>
<keyword evidence="2" id="KW-0012">Acyltransferase</keyword>
<dbReference type="Pfam" id="PF00583">
    <property type="entry name" value="Acetyltransf_1"/>
    <property type="match status" value="1"/>
</dbReference>
<evidence type="ECO:0000313" key="5">
    <source>
        <dbReference type="EMBL" id="CAF4173978.1"/>
    </source>
</evidence>
<dbReference type="OrthoDB" id="41532at2759"/>
<protein>
    <recommendedName>
        <fullName evidence="3">N-acetyltransferase domain-containing protein</fullName>
    </recommendedName>
</protein>
<evidence type="ECO:0000313" key="4">
    <source>
        <dbReference type="EMBL" id="CAF1324945.1"/>
    </source>
</evidence>
<proteinExistence type="predicted"/>
<dbReference type="PROSITE" id="PS51186">
    <property type="entry name" value="GNAT"/>
    <property type="match status" value="1"/>
</dbReference>
<sequence length="160" mass="18608">MLRHGTHDDFDHLYPIYMAETVNPYLSFEIMSVEEFRPLFGELLKSGQLYVYEVDGMVAATCIVTRQERRCSHNAQLGTLATNPTMQRKGFGTSFLSQLIKLLQNEGIKRVELCVECDNLAAIHFYEKLGFQIEGTMKKYFKRRDQNHYVDEHIMAILLH</sequence>
<organism evidence="4 6">
    <name type="scientific">Didymodactylos carnosus</name>
    <dbReference type="NCBI Taxonomy" id="1234261"/>
    <lineage>
        <taxon>Eukaryota</taxon>
        <taxon>Metazoa</taxon>
        <taxon>Spiralia</taxon>
        <taxon>Gnathifera</taxon>
        <taxon>Rotifera</taxon>
        <taxon>Eurotatoria</taxon>
        <taxon>Bdelloidea</taxon>
        <taxon>Philodinida</taxon>
        <taxon>Philodinidae</taxon>
        <taxon>Didymodactylos</taxon>
    </lineage>
</organism>
<evidence type="ECO:0000256" key="2">
    <source>
        <dbReference type="ARBA" id="ARBA00023315"/>
    </source>
</evidence>
<dbReference type="SUPFAM" id="SSF55729">
    <property type="entry name" value="Acyl-CoA N-acyltransferases (Nat)"/>
    <property type="match status" value="1"/>
</dbReference>
<dbReference type="EMBL" id="CAJOBC010049798">
    <property type="protein sequence ID" value="CAF4173978.1"/>
    <property type="molecule type" value="Genomic_DNA"/>
</dbReference>
<dbReference type="InterPro" id="IPR050680">
    <property type="entry name" value="YpeA/RimI_acetyltransf"/>
</dbReference>
<dbReference type="PANTHER" id="PTHR43420">
    <property type="entry name" value="ACETYLTRANSFERASE"/>
    <property type="match status" value="1"/>
</dbReference>
<dbReference type="InterPro" id="IPR000182">
    <property type="entry name" value="GNAT_dom"/>
</dbReference>
<accession>A0A815FD64</accession>
<dbReference type="InterPro" id="IPR016181">
    <property type="entry name" value="Acyl_CoA_acyltransferase"/>
</dbReference>
<dbReference type="Proteomes" id="UP000663829">
    <property type="component" value="Unassembled WGS sequence"/>
</dbReference>
<evidence type="ECO:0000256" key="1">
    <source>
        <dbReference type="ARBA" id="ARBA00022679"/>
    </source>
</evidence>
<keyword evidence="1" id="KW-0808">Transferase</keyword>
<comment type="caution">
    <text evidence="4">The sequence shown here is derived from an EMBL/GenBank/DDBJ whole genome shotgun (WGS) entry which is preliminary data.</text>
</comment>
<evidence type="ECO:0000259" key="3">
    <source>
        <dbReference type="PROSITE" id="PS51186"/>
    </source>
</evidence>
<reference evidence="4" key="1">
    <citation type="submission" date="2021-02" db="EMBL/GenBank/DDBJ databases">
        <authorList>
            <person name="Nowell W R."/>
        </authorList>
    </citation>
    <scope>NUCLEOTIDE SEQUENCE</scope>
</reference>